<dbReference type="GO" id="GO:0000160">
    <property type="term" value="P:phosphorelay signal transduction system"/>
    <property type="evidence" value="ECO:0007669"/>
    <property type="project" value="InterPro"/>
</dbReference>
<feature type="domain" description="Response regulatory" evidence="4">
    <location>
        <begin position="3"/>
        <end position="118"/>
    </location>
</feature>
<reference evidence="5 6" key="1">
    <citation type="submission" date="2017-06" db="EMBL/GenBank/DDBJ databases">
        <title>Draft genome sequence of anaerobic fermentative bacterium Anaeromicrobium sediminis DY2726D isolated from West Pacific Ocean sediments.</title>
        <authorList>
            <person name="Zeng X."/>
        </authorList>
    </citation>
    <scope>NUCLEOTIDE SEQUENCE [LARGE SCALE GENOMIC DNA]</scope>
    <source>
        <strain evidence="5 6">DY2726D</strain>
    </source>
</reference>
<dbReference type="InterPro" id="IPR001789">
    <property type="entry name" value="Sig_transdc_resp-reg_receiver"/>
</dbReference>
<evidence type="ECO:0000259" key="4">
    <source>
        <dbReference type="PROSITE" id="PS50110"/>
    </source>
</evidence>
<organism evidence="5 6">
    <name type="scientific">Anaeromicrobium sediminis</name>
    <dbReference type="NCBI Taxonomy" id="1478221"/>
    <lineage>
        <taxon>Bacteria</taxon>
        <taxon>Bacillati</taxon>
        <taxon>Bacillota</taxon>
        <taxon>Clostridia</taxon>
        <taxon>Peptostreptococcales</taxon>
        <taxon>Thermotaleaceae</taxon>
        <taxon>Anaeromicrobium</taxon>
    </lineage>
</organism>
<comment type="function">
    <text evidence="2">May play the central regulatory role in sporulation. It may be an element of the effector pathway responsible for the activation of sporulation genes in response to nutritional stress. Spo0A may act in concert with spo0H (a sigma factor) to control the expression of some genes that are critical to the sporulation process.</text>
</comment>
<evidence type="ECO:0000256" key="3">
    <source>
        <dbReference type="PROSITE-ProRule" id="PRU00169"/>
    </source>
</evidence>
<dbReference type="OrthoDB" id="1684633at2"/>
<dbReference type="InterPro" id="IPR013972">
    <property type="entry name" value="YcbB"/>
</dbReference>
<dbReference type="Pfam" id="PF00072">
    <property type="entry name" value="Response_reg"/>
    <property type="match status" value="1"/>
</dbReference>
<protein>
    <recommendedName>
        <fullName evidence="1">Stage 0 sporulation protein A homolog</fullName>
    </recommendedName>
</protein>
<dbReference type="InterPro" id="IPR011006">
    <property type="entry name" value="CheY-like_superfamily"/>
</dbReference>
<dbReference type="EMBL" id="NIBG01000007">
    <property type="protein sequence ID" value="PAB59592.1"/>
    <property type="molecule type" value="Genomic_DNA"/>
</dbReference>
<name>A0A267MJJ5_9FIRM</name>
<dbReference type="InterPro" id="IPR052048">
    <property type="entry name" value="ST_Response_Regulator"/>
</dbReference>
<sequence length="287" mass="33289">MHSIYVVDDDISIVNVLNNLIDEHYPGSFTGMATTGNKAIEEIIKLKPDIVLLDYLLPDKDGLEVIREIQSVYLPVIIMISEVSDKNMIAKAYNNHIEFFINKPINVIEVMAVINKAKKYLMMENTIDYFREAFTNLNYLSTFESRKRPISRHEKIKRLYSKLGIIGESGCEDLINALMWVLELNGNKYRLSDMYKSLVENPEDKSQLYAIEQRIRRTITKAFNTMASLGVEDYLNPVFENYSAQIFDFNELRKQMNYLKGRSQEQGKINIRKFIESSIVILNNVCE</sequence>
<comment type="caution">
    <text evidence="5">The sequence shown here is derived from an EMBL/GenBank/DDBJ whole genome shotgun (WGS) entry which is preliminary data.</text>
</comment>
<evidence type="ECO:0000313" key="6">
    <source>
        <dbReference type="Proteomes" id="UP000216024"/>
    </source>
</evidence>
<dbReference type="PANTHER" id="PTHR43228:SF8">
    <property type="entry name" value="TRANSCRIPTIONAL REGULATORY PROTEIN GLNL"/>
    <property type="match status" value="1"/>
</dbReference>
<evidence type="ECO:0000256" key="2">
    <source>
        <dbReference type="ARBA" id="ARBA00024867"/>
    </source>
</evidence>
<feature type="modified residue" description="4-aspartylphosphate" evidence="3">
    <location>
        <position position="54"/>
    </location>
</feature>
<accession>A0A267MJJ5</accession>
<dbReference type="Pfam" id="PF08664">
    <property type="entry name" value="YcbB"/>
    <property type="match status" value="1"/>
</dbReference>
<proteinExistence type="predicted"/>
<gene>
    <name evidence="5" type="ORF">CCE28_10170</name>
</gene>
<dbReference type="PROSITE" id="PS50110">
    <property type="entry name" value="RESPONSE_REGULATORY"/>
    <property type="match status" value="1"/>
</dbReference>
<keyword evidence="3" id="KW-0597">Phosphoprotein</keyword>
<dbReference type="PANTHER" id="PTHR43228">
    <property type="entry name" value="TWO-COMPONENT RESPONSE REGULATOR"/>
    <property type="match status" value="1"/>
</dbReference>
<evidence type="ECO:0000313" key="5">
    <source>
        <dbReference type="EMBL" id="PAB59592.1"/>
    </source>
</evidence>
<keyword evidence="6" id="KW-1185">Reference proteome</keyword>
<dbReference type="AlphaFoldDB" id="A0A267MJJ5"/>
<dbReference type="Proteomes" id="UP000216024">
    <property type="component" value="Unassembled WGS sequence"/>
</dbReference>
<dbReference type="Gene3D" id="3.40.50.2300">
    <property type="match status" value="1"/>
</dbReference>
<dbReference type="SUPFAM" id="SSF52172">
    <property type="entry name" value="CheY-like"/>
    <property type="match status" value="1"/>
</dbReference>
<evidence type="ECO:0000256" key="1">
    <source>
        <dbReference type="ARBA" id="ARBA00018672"/>
    </source>
</evidence>
<dbReference type="SMART" id="SM00448">
    <property type="entry name" value="REC"/>
    <property type="match status" value="1"/>
</dbReference>